<dbReference type="Proteomes" id="UP001221411">
    <property type="component" value="Unassembled WGS sequence"/>
</dbReference>
<dbReference type="EMBL" id="JAQNDO010000001">
    <property type="protein sequence ID" value="MDC0749639.1"/>
    <property type="molecule type" value="Genomic_DNA"/>
</dbReference>
<comment type="caution">
    <text evidence="2">The sequence shown here is derived from an EMBL/GenBank/DDBJ whole genome shotgun (WGS) entry which is preliminary data.</text>
</comment>
<organism evidence="2 3">
    <name type="scientific">Polyangium mundeleinium</name>
    <dbReference type="NCBI Taxonomy" id="2995306"/>
    <lineage>
        <taxon>Bacteria</taxon>
        <taxon>Pseudomonadati</taxon>
        <taxon>Myxococcota</taxon>
        <taxon>Polyangia</taxon>
        <taxon>Polyangiales</taxon>
        <taxon>Polyangiaceae</taxon>
        <taxon>Polyangium</taxon>
    </lineage>
</organism>
<sequence length="168" mass="18532">MPNPLEPVALDVLVHDCTSLAHFLVDLPPRARMGMCSEQEGFSEVVIEILTNQASLGDKAGITKSDIEAFQESNHRVAMVDAHLPALKKLVEMMEETRALEDDKRQRQVNAFADSIERRAKMTDDKHLLAKYEKTRTYRSAVARKGVKTRTKSAKANAAEGAGAKAQG</sequence>
<feature type="compositionally biased region" description="Low complexity" evidence="1">
    <location>
        <begin position="154"/>
        <end position="168"/>
    </location>
</feature>
<proteinExistence type="predicted"/>
<reference evidence="2 3" key="1">
    <citation type="submission" date="2022-11" db="EMBL/GenBank/DDBJ databases">
        <title>Minimal conservation of predation-associated metabolite biosynthetic gene clusters underscores biosynthetic potential of Myxococcota including descriptions for ten novel species: Archangium lansinium sp. nov., Myxococcus landrumus sp. nov., Nannocystis bai.</title>
        <authorList>
            <person name="Ahearne A."/>
            <person name="Stevens C."/>
            <person name="Dowd S."/>
        </authorList>
    </citation>
    <scope>NUCLEOTIDE SEQUENCE [LARGE SCALE GENOMIC DNA]</scope>
    <source>
        <strain evidence="2 3">RJM3</strain>
    </source>
</reference>
<gene>
    <name evidence="2" type="ORF">POL67_50375</name>
</gene>
<name>A0ABT5F7P5_9BACT</name>
<feature type="region of interest" description="Disordered" evidence="1">
    <location>
        <begin position="141"/>
        <end position="168"/>
    </location>
</feature>
<evidence type="ECO:0000313" key="2">
    <source>
        <dbReference type="EMBL" id="MDC0749639.1"/>
    </source>
</evidence>
<keyword evidence="3" id="KW-1185">Reference proteome</keyword>
<evidence type="ECO:0000313" key="3">
    <source>
        <dbReference type="Proteomes" id="UP001221411"/>
    </source>
</evidence>
<accession>A0ABT5F7P5</accession>
<protein>
    <submittedName>
        <fullName evidence="2">Uncharacterized protein</fullName>
    </submittedName>
</protein>
<dbReference type="RefSeq" id="WP_271929712.1">
    <property type="nucleotide sequence ID" value="NZ_JAQNDO010000001.1"/>
</dbReference>
<evidence type="ECO:0000256" key="1">
    <source>
        <dbReference type="SAM" id="MobiDB-lite"/>
    </source>
</evidence>